<evidence type="ECO:0000256" key="1">
    <source>
        <dbReference type="ARBA" id="ARBA00006739"/>
    </source>
</evidence>
<dbReference type="Gene3D" id="3.90.550.10">
    <property type="entry name" value="Spore Coat Polysaccharide Biosynthesis Protein SpsA, Chain A"/>
    <property type="match status" value="1"/>
</dbReference>
<dbReference type="Proteomes" id="UP000000771">
    <property type="component" value="Chromosome"/>
</dbReference>
<dbReference type="PANTHER" id="PTHR43630">
    <property type="entry name" value="POLY-BETA-1,6-N-ACETYL-D-GLUCOSAMINE SYNTHASE"/>
    <property type="match status" value="1"/>
</dbReference>
<keyword evidence="6" id="KW-1185">Reference proteome</keyword>
<protein>
    <submittedName>
        <fullName evidence="5">Glycosyl transferase family 2</fullName>
    </submittedName>
</protein>
<feature type="transmembrane region" description="Helical" evidence="4">
    <location>
        <begin position="338"/>
        <end position="362"/>
    </location>
</feature>
<reference evidence="5 6" key="1">
    <citation type="journal article" date="2009" name="Stand. Genomic Sci.">
        <title>Complete genome sequence of Acidimicrobium ferrooxidans type strain (ICP).</title>
        <authorList>
            <person name="Clum A."/>
            <person name="Nolan M."/>
            <person name="Lang E."/>
            <person name="Glavina Del Rio T."/>
            <person name="Tice H."/>
            <person name="Copeland A."/>
            <person name="Cheng J.F."/>
            <person name="Lucas S."/>
            <person name="Chen F."/>
            <person name="Bruce D."/>
            <person name="Goodwin L."/>
            <person name="Pitluck S."/>
            <person name="Ivanova N."/>
            <person name="Mavrommatis K."/>
            <person name="Mikhailova N."/>
            <person name="Pati A."/>
            <person name="Chen A."/>
            <person name="Palaniappan K."/>
            <person name="Goker M."/>
            <person name="Spring S."/>
            <person name="Land M."/>
            <person name="Hauser L."/>
            <person name="Chang Y.J."/>
            <person name="Jeffries C.C."/>
            <person name="Chain P."/>
            <person name="Bristow J."/>
            <person name="Eisen J.A."/>
            <person name="Markowitz V."/>
            <person name="Hugenholtz P."/>
            <person name="Kyrpides N.C."/>
            <person name="Klenk H.P."/>
            <person name="Lapidus A."/>
        </authorList>
    </citation>
    <scope>NUCLEOTIDE SEQUENCE [LARGE SCALE GENOMIC DNA]</scope>
    <source>
        <strain evidence="6">DSM 10331 / JCM 15462 / NBRC 103882 / ICP</strain>
    </source>
</reference>
<feature type="transmembrane region" description="Helical" evidence="4">
    <location>
        <begin position="6"/>
        <end position="30"/>
    </location>
</feature>
<evidence type="ECO:0000313" key="5">
    <source>
        <dbReference type="EMBL" id="ACU53041.1"/>
    </source>
</evidence>
<keyword evidence="2" id="KW-0328">Glycosyltransferase</keyword>
<dbReference type="STRING" id="525909.Afer_0070"/>
<dbReference type="InterPro" id="IPR029044">
    <property type="entry name" value="Nucleotide-diphossugar_trans"/>
</dbReference>
<accession>C7M1J2</accession>
<comment type="similarity">
    <text evidence="1">Belongs to the glycosyltransferase 2 family.</text>
</comment>
<evidence type="ECO:0000256" key="2">
    <source>
        <dbReference type="ARBA" id="ARBA00022676"/>
    </source>
</evidence>
<evidence type="ECO:0000313" key="6">
    <source>
        <dbReference type="Proteomes" id="UP000000771"/>
    </source>
</evidence>
<sequence length="431" mass="47485">MTIGDWLYLTGAVIVLTASLSAVALAAFGWEDPQLRRQLSFQISADSLTTLPTMAVLIPARHEETVLGATLERLARQPYDALRIIAIVGHDDQATHAVAERAASAHPDRIEVVVDHHWPKSKPAALITGMEAAGSAELIAIVDAEDDVAEGFFALAAAEFAMRPGLDVLQGGVLLVNLSSSWFATRSAVEYYLWYSSRLPWQARHGVVPLGGNTCVFRSHTLHEVGLWDPNALTEDADMGIRLATCGAQIAVRFEEALATQEETPLSLRAFVRQRTRWDQGFIQVLRKGSWRKLPWRRRALALFTLAAPFQQALTGVLIPVAMLAWGLTRRLPVDLVLFAFLSLFAELGALSFEVIAAARLRRLRGERPRIRDALSLVLGLIPYQLVLVTALLVALVRELRGERGWAKTEHVGAHRRLSTPDEVLSEQQVA</sequence>
<dbReference type="eggNOG" id="COG1215">
    <property type="taxonomic scope" value="Bacteria"/>
</dbReference>
<feature type="transmembrane region" description="Helical" evidence="4">
    <location>
        <begin position="374"/>
        <end position="397"/>
    </location>
</feature>
<dbReference type="Pfam" id="PF13641">
    <property type="entry name" value="Glyco_tranf_2_3"/>
    <property type="match status" value="1"/>
</dbReference>
<dbReference type="GO" id="GO:0016757">
    <property type="term" value="F:glycosyltransferase activity"/>
    <property type="evidence" value="ECO:0007669"/>
    <property type="project" value="UniProtKB-KW"/>
</dbReference>
<dbReference type="EMBL" id="CP001631">
    <property type="protein sequence ID" value="ACU53041.1"/>
    <property type="molecule type" value="Genomic_DNA"/>
</dbReference>
<evidence type="ECO:0000256" key="3">
    <source>
        <dbReference type="ARBA" id="ARBA00022679"/>
    </source>
</evidence>
<dbReference type="PANTHER" id="PTHR43630:SF1">
    <property type="entry name" value="POLY-BETA-1,6-N-ACETYL-D-GLUCOSAMINE SYNTHASE"/>
    <property type="match status" value="1"/>
</dbReference>
<proteinExistence type="inferred from homology"/>
<keyword evidence="4" id="KW-0812">Transmembrane</keyword>
<name>C7M1J2_ACIFD</name>
<dbReference type="SUPFAM" id="SSF53448">
    <property type="entry name" value="Nucleotide-diphospho-sugar transferases"/>
    <property type="match status" value="1"/>
</dbReference>
<evidence type="ECO:0000256" key="4">
    <source>
        <dbReference type="SAM" id="Phobius"/>
    </source>
</evidence>
<organism evidence="5 6">
    <name type="scientific">Acidimicrobium ferrooxidans (strain DSM 10331 / JCM 15462 / NBRC 103882 / ICP)</name>
    <dbReference type="NCBI Taxonomy" id="525909"/>
    <lineage>
        <taxon>Bacteria</taxon>
        <taxon>Bacillati</taxon>
        <taxon>Actinomycetota</taxon>
        <taxon>Acidimicrobiia</taxon>
        <taxon>Acidimicrobiales</taxon>
        <taxon>Acidimicrobiaceae</taxon>
        <taxon>Acidimicrobium</taxon>
    </lineage>
</organism>
<feature type="transmembrane region" description="Helical" evidence="4">
    <location>
        <begin position="300"/>
        <end position="326"/>
    </location>
</feature>
<dbReference type="HOGENOM" id="CLU_020629_2_0_11"/>
<keyword evidence="4" id="KW-0472">Membrane</keyword>
<gene>
    <name evidence="5" type="ordered locus">Afer_0070</name>
</gene>
<dbReference type="CAZy" id="GT2">
    <property type="family name" value="Glycosyltransferase Family 2"/>
</dbReference>
<keyword evidence="3 5" id="KW-0808">Transferase</keyword>
<dbReference type="KEGG" id="afo:Afer_0070"/>
<dbReference type="AlphaFoldDB" id="C7M1J2"/>
<keyword evidence="4" id="KW-1133">Transmembrane helix</keyword>